<feature type="transmembrane region" description="Helical" evidence="6">
    <location>
        <begin position="212"/>
        <end position="233"/>
    </location>
</feature>
<gene>
    <name evidence="8" type="ORF">GJ744_007054</name>
</gene>
<feature type="domain" description="Rhodopsin" evidence="7">
    <location>
        <begin position="28"/>
        <end position="273"/>
    </location>
</feature>
<dbReference type="Pfam" id="PF20684">
    <property type="entry name" value="Fung_rhodopsin"/>
    <property type="match status" value="1"/>
</dbReference>
<evidence type="ECO:0000256" key="2">
    <source>
        <dbReference type="ARBA" id="ARBA00022692"/>
    </source>
</evidence>
<evidence type="ECO:0000313" key="8">
    <source>
        <dbReference type="EMBL" id="KAF7510155.1"/>
    </source>
</evidence>
<evidence type="ECO:0000256" key="4">
    <source>
        <dbReference type="ARBA" id="ARBA00023136"/>
    </source>
</evidence>
<keyword evidence="2 6" id="KW-0812">Transmembrane</keyword>
<protein>
    <recommendedName>
        <fullName evidence="7">Rhodopsin domain-containing protein</fullName>
    </recommendedName>
</protein>
<comment type="subcellular location">
    <subcellularLocation>
        <location evidence="1">Membrane</location>
        <topology evidence="1">Multi-pass membrane protein</topology>
    </subcellularLocation>
</comment>
<dbReference type="PANTHER" id="PTHR33048">
    <property type="entry name" value="PTH11-LIKE INTEGRAL MEMBRANE PROTEIN (AFU_ORTHOLOGUE AFUA_5G11245)"/>
    <property type="match status" value="1"/>
</dbReference>
<evidence type="ECO:0000259" key="7">
    <source>
        <dbReference type="Pfam" id="PF20684"/>
    </source>
</evidence>
<accession>A0A8H7AS53</accession>
<organism evidence="8 9">
    <name type="scientific">Endocarpon pusillum</name>
    <dbReference type="NCBI Taxonomy" id="364733"/>
    <lineage>
        <taxon>Eukaryota</taxon>
        <taxon>Fungi</taxon>
        <taxon>Dikarya</taxon>
        <taxon>Ascomycota</taxon>
        <taxon>Pezizomycotina</taxon>
        <taxon>Eurotiomycetes</taxon>
        <taxon>Chaetothyriomycetidae</taxon>
        <taxon>Verrucariales</taxon>
        <taxon>Verrucariaceae</taxon>
        <taxon>Endocarpon</taxon>
    </lineage>
</organism>
<name>A0A8H7AS53_9EURO</name>
<dbReference type="InterPro" id="IPR052337">
    <property type="entry name" value="SAT4-like"/>
</dbReference>
<feature type="transmembrane region" description="Helical" evidence="6">
    <location>
        <begin position="253"/>
        <end position="272"/>
    </location>
</feature>
<dbReference type="GO" id="GO:0016020">
    <property type="term" value="C:membrane"/>
    <property type="evidence" value="ECO:0007669"/>
    <property type="project" value="UniProtKB-SubCell"/>
</dbReference>
<keyword evidence="9" id="KW-1185">Reference proteome</keyword>
<keyword evidence="3 6" id="KW-1133">Transmembrane helix</keyword>
<feature type="transmembrane region" description="Helical" evidence="6">
    <location>
        <begin position="94"/>
        <end position="117"/>
    </location>
</feature>
<evidence type="ECO:0000313" key="9">
    <source>
        <dbReference type="Proteomes" id="UP000606974"/>
    </source>
</evidence>
<dbReference type="Proteomes" id="UP000606974">
    <property type="component" value="Unassembled WGS sequence"/>
</dbReference>
<feature type="transmembrane region" description="Helical" evidence="6">
    <location>
        <begin position="177"/>
        <end position="200"/>
    </location>
</feature>
<sequence length="346" mass="38409">MVTLQPAGETSVRVSVAMVSLVTVAIVLRIIARLLTRSALAIEEALIILAACLFYSHQGLSLASILTPGAAGTPDVTPVGGTMTVQQLDLFFKYLYISGIFFYITITVVKISILCFYRTIFAISRFRKLTWVVGVVCIIWLLIGLPIIIFQCSPIQAAWRPELHVNGVAKCRSMPPAFFGLEIANVVVDVMILCLPIYMIQRLQMTAVRKRSVIAIFLVGGFVCVSCVIRAYYTYSPATGQAVSLPGVFDWTTIQLASAIVCACLPTYAPLFKWHKILTRLRSWYAPLTKNSKSAQQSKVSSLRLSRFPEVPRSHDHPRYYHMSDDGVDLARPLEQYRSGYSESAV</sequence>
<dbReference type="PANTHER" id="PTHR33048:SF47">
    <property type="entry name" value="INTEGRAL MEMBRANE PROTEIN-RELATED"/>
    <property type="match status" value="1"/>
</dbReference>
<evidence type="ECO:0000256" key="3">
    <source>
        <dbReference type="ARBA" id="ARBA00022989"/>
    </source>
</evidence>
<feature type="transmembrane region" description="Helical" evidence="6">
    <location>
        <begin position="12"/>
        <end position="32"/>
    </location>
</feature>
<dbReference type="OrthoDB" id="4286656at2759"/>
<dbReference type="EMBL" id="JAACFV010000033">
    <property type="protein sequence ID" value="KAF7510155.1"/>
    <property type="molecule type" value="Genomic_DNA"/>
</dbReference>
<reference evidence="8" key="1">
    <citation type="submission" date="2020-02" db="EMBL/GenBank/DDBJ databases">
        <authorList>
            <person name="Palmer J.M."/>
        </authorList>
    </citation>
    <scope>NUCLEOTIDE SEQUENCE</scope>
    <source>
        <strain evidence="8">EPUS1.4</strain>
        <tissue evidence="8">Thallus</tissue>
    </source>
</reference>
<dbReference type="InterPro" id="IPR049326">
    <property type="entry name" value="Rhodopsin_dom_fungi"/>
</dbReference>
<evidence type="ECO:0000256" key="6">
    <source>
        <dbReference type="SAM" id="Phobius"/>
    </source>
</evidence>
<evidence type="ECO:0000256" key="1">
    <source>
        <dbReference type="ARBA" id="ARBA00004141"/>
    </source>
</evidence>
<feature type="transmembrane region" description="Helical" evidence="6">
    <location>
        <begin position="129"/>
        <end position="157"/>
    </location>
</feature>
<proteinExistence type="inferred from homology"/>
<feature type="transmembrane region" description="Helical" evidence="6">
    <location>
        <begin position="39"/>
        <end position="57"/>
    </location>
</feature>
<dbReference type="AlphaFoldDB" id="A0A8H7AS53"/>
<comment type="similarity">
    <text evidence="5">Belongs to the SAT4 family.</text>
</comment>
<comment type="caution">
    <text evidence="8">The sequence shown here is derived from an EMBL/GenBank/DDBJ whole genome shotgun (WGS) entry which is preliminary data.</text>
</comment>
<keyword evidence="4 6" id="KW-0472">Membrane</keyword>
<evidence type="ECO:0000256" key="5">
    <source>
        <dbReference type="ARBA" id="ARBA00038359"/>
    </source>
</evidence>